<evidence type="ECO:0000313" key="2">
    <source>
        <dbReference type="Proteomes" id="UP000828048"/>
    </source>
</evidence>
<reference evidence="1 2" key="1">
    <citation type="journal article" date="2021" name="Hortic Res">
        <title>High-quality reference genome and annotation aids understanding of berry development for evergreen blueberry (Vaccinium darrowii).</title>
        <authorList>
            <person name="Yu J."/>
            <person name="Hulse-Kemp A.M."/>
            <person name="Babiker E."/>
            <person name="Staton M."/>
        </authorList>
    </citation>
    <scope>NUCLEOTIDE SEQUENCE [LARGE SCALE GENOMIC DNA]</scope>
    <source>
        <strain evidence="2">cv. NJ 8807/NJ 8810</strain>
        <tissue evidence="1">Young leaf</tissue>
    </source>
</reference>
<sequence>MEDLKLYGRKSHDCHVLMQQLLHVAIRSVLPKEVRYAITRLCFFFNAICSKVIDVLKLDKLQSDIVTTLCLLEKYFPPSFFDIMVHLTVHLVREVRLCGPVHYRWMYQFERFMKLLKGYVRNHNCPEGCIAESYIVEEAVEFCAKYLSGVDPIGIPSARNMTTDITELERPLPGGNVVIIDREEWEQAHCYVLENTSDVQPYIEKHMEFLQLQHPRQSKSQKWQQLKHNKTFLYWLRDKVADELNGENNISDTLKWIAQGPSLNVVKKWRASCSQEDLSRKPVVPKKVHIAPVNAVSYSIAVLRMATDSFSTETLISEGSIGCVYRAQFDDGKVFSEVQSLVFLRYSAPKVAMSSRYTINSDVYSYGVVMLELLTGRKPFDRMGSPQNFPSNGSNAALPPNPKGKKKKQRHSTPNFASNDKDTEVLPNSNSCKRRRGSTFLPDVIKDRSSSVRREVHYNKRGQTIGETKPKYSSWLGVLARTMVPIDREWKEVTNENKNKLSECVQMSFKVDSRSKKKVLSNIATSCRTFKKALTTYIRKHKSDLDIPARPPPNYSFFDQNQWDAFVKHRLTKDFQKLSDVNQERQSKNIYPCRLSRKGYAVLEQEQDEVTRRSREGSLPIGGSNDILALALDKHEHSGWVRAAGNL</sequence>
<organism evidence="1 2">
    <name type="scientific">Vaccinium darrowii</name>
    <dbReference type="NCBI Taxonomy" id="229202"/>
    <lineage>
        <taxon>Eukaryota</taxon>
        <taxon>Viridiplantae</taxon>
        <taxon>Streptophyta</taxon>
        <taxon>Embryophyta</taxon>
        <taxon>Tracheophyta</taxon>
        <taxon>Spermatophyta</taxon>
        <taxon>Magnoliopsida</taxon>
        <taxon>eudicotyledons</taxon>
        <taxon>Gunneridae</taxon>
        <taxon>Pentapetalae</taxon>
        <taxon>asterids</taxon>
        <taxon>Ericales</taxon>
        <taxon>Ericaceae</taxon>
        <taxon>Vaccinioideae</taxon>
        <taxon>Vaccinieae</taxon>
        <taxon>Vaccinium</taxon>
    </lineage>
</organism>
<accession>A0ACB7XDV2</accession>
<protein>
    <submittedName>
        <fullName evidence="1">Uncharacterized protein</fullName>
    </submittedName>
</protein>
<evidence type="ECO:0000313" key="1">
    <source>
        <dbReference type="EMBL" id="KAH7838947.1"/>
    </source>
</evidence>
<dbReference type="Proteomes" id="UP000828048">
    <property type="component" value="Chromosome 6"/>
</dbReference>
<proteinExistence type="predicted"/>
<name>A0ACB7XDV2_9ERIC</name>
<comment type="caution">
    <text evidence="1">The sequence shown here is derived from an EMBL/GenBank/DDBJ whole genome shotgun (WGS) entry which is preliminary data.</text>
</comment>
<gene>
    <name evidence="1" type="ORF">Vadar_033035</name>
</gene>
<dbReference type="EMBL" id="CM037156">
    <property type="protein sequence ID" value="KAH7838947.1"/>
    <property type="molecule type" value="Genomic_DNA"/>
</dbReference>
<keyword evidence="2" id="KW-1185">Reference proteome</keyword>